<feature type="domain" description="Zn(2)-C6 fungal-type" evidence="6">
    <location>
        <begin position="11"/>
        <end position="41"/>
    </location>
</feature>
<keyword evidence="4" id="KW-0539">Nucleus</keyword>
<dbReference type="Gene3D" id="4.10.240.10">
    <property type="entry name" value="Zn(2)-C6 fungal-type DNA-binding domain"/>
    <property type="match status" value="1"/>
</dbReference>
<evidence type="ECO:0000256" key="3">
    <source>
        <dbReference type="ARBA" id="ARBA00023163"/>
    </source>
</evidence>
<dbReference type="GO" id="GO:0006351">
    <property type="term" value="P:DNA-templated transcription"/>
    <property type="evidence" value="ECO:0007669"/>
    <property type="project" value="InterPro"/>
</dbReference>
<keyword evidence="3" id="KW-0804">Transcription</keyword>
<evidence type="ECO:0000313" key="7">
    <source>
        <dbReference type="EMBL" id="PVH20287.1"/>
    </source>
</evidence>
<dbReference type="GO" id="GO:0005634">
    <property type="term" value="C:nucleus"/>
    <property type="evidence" value="ECO:0007669"/>
    <property type="project" value="TreeGrafter"/>
</dbReference>
<dbReference type="OrthoDB" id="5069333at2759"/>
<dbReference type="AlphaFoldDB" id="A0A2V1APY2"/>
<dbReference type="CDD" id="cd12148">
    <property type="entry name" value="fungal_TF_MHR"/>
    <property type="match status" value="1"/>
</dbReference>
<dbReference type="Pfam" id="PF00172">
    <property type="entry name" value="Zn_clus"/>
    <property type="match status" value="1"/>
</dbReference>
<dbReference type="GeneID" id="37007404"/>
<organism evidence="7 8">
    <name type="scientific">Candidozyma haemuli</name>
    <dbReference type="NCBI Taxonomy" id="45357"/>
    <lineage>
        <taxon>Eukaryota</taxon>
        <taxon>Fungi</taxon>
        <taxon>Dikarya</taxon>
        <taxon>Ascomycota</taxon>
        <taxon>Saccharomycotina</taxon>
        <taxon>Pichiomycetes</taxon>
        <taxon>Metschnikowiaceae</taxon>
        <taxon>Candidozyma</taxon>
    </lineage>
</organism>
<dbReference type="STRING" id="45357.A0A2V1APY2"/>
<comment type="caution">
    <text evidence="7">The sequence shown here is derived from an EMBL/GenBank/DDBJ whole genome shotgun (WGS) entry which is preliminary data.</text>
</comment>
<proteinExistence type="predicted"/>
<evidence type="ECO:0000259" key="6">
    <source>
        <dbReference type="PROSITE" id="PS50048"/>
    </source>
</evidence>
<keyword evidence="8" id="KW-1185">Reference proteome</keyword>
<evidence type="ECO:0000313" key="8">
    <source>
        <dbReference type="Proteomes" id="UP000244309"/>
    </source>
</evidence>
<dbReference type="PANTHER" id="PTHR31069">
    <property type="entry name" value="OLEATE-ACTIVATED TRANSCRIPTION FACTOR 1-RELATED"/>
    <property type="match status" value="1"/>
</dbReference>
<protein>
    <recommendedName>
        <fullName evidence="6">Zn(2)-C6 fungal-type domain-containing protein</fullName>
    </recommendedName>
</protein>
<dbReference type="CDD" id="cd00067">
    <property type="entry name" value="GAL4"/>
    <property type="match status" value="1"/>
</dbReference>
<dbReference type="InterPro" id="IPR036864">
    <property type="entry name" value="Zn2-C6_fun-type_DNA-bd_sf"/>
</dbReference>
<dbReference type="RefSeq" id="XP_025341227.1">
    <property type="nucleotide sequence ID" value="XM_025485762.1"/>
</dbReference>
<sequence>MPQRRSRYSSVCTFCKRRKTKCDKGNPCSTCVKYNNPHCEYAKDTSAAAPVPVRRSSDEQTYAETIMNGFFNNTRPNMHKSRSASMNHHNNHHLHAHSSDDSLYYSDHKNGSASTPSDVHSELEMLKRKISMLENSVKLSKSNDTSQIWSGGPDDLSYLVGYHPYDSETEEFSFHNRYIPFFNHCVGSPRHYGPLSWIALIKIDNAINSMLAYQHRNVQMKRQFLKEQEQAEMQPSDKLFKDKIFQSDAFNDLSINDSYRSTPEERQSIRQKINDRAKAVGLTYYNGGLDSSLQLLDKIELILPTRKVIWLLIDRFFDRVVLFFPFVDEFDFLDHMERILGPRSYEHERIEKLNVDKKTDFPQLGMLLIFLRFAYLTLFSNIQAENDAKFSSLDPSQEIQTEKFLMHNPIDIDILEVAEACLNQFSFLRYCTLPIMQLALYIKLYYMFSPENGEVPEDSHSQSFTALLINMAISLGMHRDPDNFDQPVRDDRTNNLCRKIWNYLLVFDLNGAIANGTPICISKGSFDTKAPYHKPGNENLRNPESEQAVIEAFSRVELAYEPLITTIQLIVSVQPISMPQLTNRLNDMEVDFVKDLTNFNLTLNSEASLAERRTNVLRTKVYFQANFFFLGVNFHFFNYYESKNNFDLAYFYLKKVIVVAIYNMMPFYEDYVEKSTQYFEGTTDLAVTPGFQSLVHKCMIVISSIMARARFSVLFFESLPTHNSSLLTDTDYKTRYDLIQQTYNLAFRCLRVITDTLTKLSSRYYYSWRCVKAQSALRQTFNGTDFYMNWCKGKECYTKFSNEMLEDLNGILQSSLDRVRSPQARAPNPTAEPSDVPAMSGSTVDSDYSAQTAPDAVPSSNGFATRMPSSGPEINSNVPHQSQEIDNLWMQMISDKPQRHKGNLYGRTPPSMDIDFGLGTFDHLIFDNWEQAGDPIEPNGETVPESINFLDSQNLEEIIRSGP</sequence>
<dbReference type="GO" id="GO:0000981">
    <property type="term" value="F:DNA-binding transcription factor activity, RNA polymerase II-specific"/>
    <property type="evidence" value="ECO:0007669"/>
    <property type="project" value="InterPro"/>
</dbReference>
<dbReference type="VEuPathDB" id="FungiDB:CXQ85_002073"/>
<feature type="region of interest" description="Disordered" evidence="5">
    <location>
        <begin position="820"/>
        <end position="859"/>
    </location>
</feature>
<name>A0A2V1APY2_9ASCO</name>
<dbReference type="InterPro" id="IPR050675">
    <property type="entry name" value="OAF3"/>
</dbReference>
<dbReference type="PANTHER" id="PTHR31069:SF12">
    <property type="entry name" value="TRANSCRIPTION FACTOR DOMAIN-CONTAINING PROTEIN"/>
    <property type="match status" value="1"/>
</dbReference>
<evidence type="ECO:0000256" key="4">
    <source>
        <dbReference type="ARBA" id="ARBA00023242"/>
    </source>
</evidence>
<dbReference type="SUPFAM" id="SSF57701">
    <property type="entry name" value="Zn2/Cys6 DNA-binding domain"/>
    <property type="match status" value="1"/>
</dbReference>
<feature type="region of interest" description="Disordered" evidence="5">
    <location>
        <begin position="73"/>
        <end position="121"/>
    </location>
</feature>
<dbReference type="InterPro" id="IPR001138">
    <property type="entry name" value="Zn2Cys6_DnaBD"/>
</dbReference>
<evidence type="ECO:0000256" key="2">
    <source>
        <dbReference type="ARBA" id="ARBA00023125"/>
    </source>
</evidence>
<dbReference type="EMBL" id="PKFO01000003">
    <property type="protein sequence ID" value="PVH20287.1"/>
    <property type="molecule type" value="Genomic_DNA"/>
</dbReference>
<dbReference type="SMART" id="SM00066">
    <property type="entry name" value="GAL4"/>
    <property type="match status" value="1"/>
</dbReference>
<feature type="compositionally biased region" description="Polar residues" evidence="5">
    <location>
        <begin position="840"/>
        <end position="859"/>
    </location>
</feature>
<accession>A0A2V1APY2</accession>
<dbReference type="Proteomes" id="UP000244309">
    <property type="component" value="Unassembled WGS sequence"/>
</dbReference>
<keyword evidence="1" id="KW-0805">Transcription regulation</keyword>
<evidence type="ECO:0000256" key="5">
    <source>
        <dbReference type="SAM" id="MobiDB-lite"/>
    </source>
</evidence>
<gene>
    <name evidence="7" type="ORF">CXQ85_002073</name>
</gene>
<evidence type="ECO:0000256" key="1">
    <source>
        <dbReference type="ARBA" id="ARBA00023015"/>
    </source>
</evidence>
<dbReference type="PROSITE" id="PS00463">
    <property type="entry name" value="ZN2_CY6_FUNGAL_1"/>
    <property type="match status" value="1"/>
</dbReference>
<dbReference type="PROSITE" id="PS50048">
    <property type="entry name" value="ZN2_CY6_FUNGAL_2"/>
    <property type="match status" value="1"/>
</dbReference>
<dbReference type="GO" id="GO:0000978">
    <property type="term" value="F:RNA polymerase II cis-regulatory region sequence-specific DNA binding"/>
    <property type="evidence" value="ECO:0007669"/>
    <property type="project" value="TreeGrafter"/>
</dbReference>
<dbReference type="GO" id="GO:0045944">
    <property type="term" value="P:positive regulation of transcription by RNA polymerase II"/>
    <property type="evidence" value="ECO:0007669"/>
    <property type="project" value="TreeGrafter"/>
</dbReference>
<keyword evidence="2" id="KW-0238">DNA-binding</keyword>
<reference evidence="7 8" key="1">
    <citation type="submission" date="2017-12" db="EMBL/GenBank/DDBJ databases">
        <title>Genome Sequence of a Multidrug-Resistant Candida haemulonii Isolate from a Patient with Chronic Leg Ulcers in Israel.</title>
        <authorList>
            <person name="Chow N.A."/>
            <person name="Gade L."/>
            <person name="Batra D."/>
            <person name="Rowe L.A."/>
            <person name="Ben-Ami R."/>
            <person name="Loparev V.N."/>
            <person name="Litvintseva A.P."/>
        </authorList>
    </citation>
    <scope>NUCLEOTIDE SEQUENCE [LARGE SCALE GENOMIC DNA]</scope>
    <source>
        <strain evidence="7 8">B11899</strain>
    </source>
</reference>
<dbReference type="GO" id="GO:0008270">
    <property type="term" value="F:zinc ion binding"/>
    <property type="evidence" value="ECO:0007669"/>
    <property type="project" value="InterPro"/>
</dbReference>